<name>A0AAU9MQW8_9ASTR</name>
<dbReference type="AlphaFoldDB" id="A0AAU9MQW8"/>
<reference evidence="2 3" key="1">
    <citation type="submission" date="2022-01" db="EMBL/GenBank/DDBJ databases">
        <authorList>
            <person name="Xiong W."/>
            <person name="Schranz E."/>
        </authorList>
    </citation>
    <scope>NUCLEOTIDE SEQUENCE [LARGE SCALE GENOMIC DNA]</scope>
</reference>
<evidence type="ECO:0000313" key="3">
    <source>
        <dbReference type="Proteomes" id="UP001157418"/>
    </source>
</evidence>
<proteinExistence type="predicted"/>
<keyword evidence="3" id="KW-1185">Reference proteome</keyword>
<comment type="caution">
    <text evidence="2">The sequence shown here is derived from an EMBL/GenBank/DDBJ whole genome shotgun (WGS) entry which is preliminary data.</text>
</comment>
<organism evidence="2 3">
    <name type="scientific">Lactuca virosa</name>
    <dbReference type="NCBI Taxonomy" id="75947"/>
    <lineage>
        <taxon>Eukaryota</taxon>
        <taxon>Viridiplantae</taxon>
        <taxon>Streptophyta</taxon>
        <taxon>Embryophyta</taxon>
        <taxon>Tracheophyta</taxon>
        <taxon>Spermatophyta</taxon>
        <taxon>Magnoliopsida</taxon>
        <taxon>eudicotyledons</taxon>
        <taxon>Gunneridae</taxon>
        <taxon>Pentapetalae</taxon>
        <taxon>asterids</taxon>
        <taxon>campanulids</taxon>
        <taxon>Asterales</taxon>
        <taxon>Asteraceae</taxon>
        <taxon>Cichorioideae</taxon>
        <taxon>Cichorieae</taxon>
        <taxon>Lactucinae</taxon>
        <taxon>Lactuca</taxon>
    </lineage>
</organism>
<evidence type="ECO:0000313" key="2">
    <source>
        <dbReference type="EMBL" id="CAH1426604.1"/>
    </source>
</evidence>
<gene>
    <name evidence="2" type="ORF">LVIROSA_LOCUS13676</name>
</gene>
<evidence type="ECO:0000256" key="1">
    <source>
        <dbReference type="SAM" id="Phobius"/>
    </source>
</evidence>
<protein>
    <submittedName>
        <fullName evidence="2">Uncharacterized protein</fullName>
    </submittedName>
</protein>
<accession>A0AAU9MQW8</accession>
<keyword evidence="1" id="KW-0812">Transmembrane</keyword>
<keyword evidence="1" id="KW-1133">Transmembrane helix</keyword>
<dbReference type="EMBL" id="CAKMRJ010002223">
    <property type="protein sequence ID" value="CAH1426604.1"/>
    <property type="molecule type" value="Genomic_DNA"/>
</dbReference>
<keyword evidence="1" id="KW-0472">Membrane</keyword>
<feature type="transmembrane region" description="Helical" evidence="1">
    <location>
        <begin position="87"/>
        <end position="107"/>
    </location>
</feature>
<sequence>MSRAYLNDSQTKLMECNFFEWIDDELEDGYYKTLIYSMKQQLDSREDRSELGKYKTKVVELEFLLSKENDEVERLQKLLGQSNKVAARLKLVIVVLVVVVLCLWMLWK</sequence>
<dbReference type="Proteomes" id="UP001157418">
    <property type="component" value="Unassembled WGS sequence"/>
</dbReference>